<evidence type="ECO:0000256" key="1">
    <source>
        <dbReference type="ARBA" id="ARBA00001946"/>
    </source>
</evidence>
<comment type="caution">
    <text evidence="6">The sequence shown here is derived from an EMBL/GenBank/DDBJ whole genome shotgun (WGS) entry which is preliminary data.</text>
</comment>
<dbReference type="Gene3D" id="3.40.50.1000">
    <property type="entry name" value="HAD superfamily/HAD-like"/>
    <property type="match status" value="1"/>
</dbReference>
<evidence type="ECO:0000256" key="4">
    <source>
        <dbReference type="ARBA" id="ARBA00022801"/>
    </source>
</evidence>
<dbReference type="NCBIfam" id="TIGR01549">
    <property type="entry name" value="HAD-SF-IA-v1"/>
    <property type="match status" value="1"/>
</dbReference>
<dbReference type="Proteomes" id="UP000443423">
    <property type="component" value="Unassembled WGS sequence"/>
</dbReference>
<reference evidence="6 7" key="1">
    <citation type="submission" date="2019-11" db="EMBL/GenBank/DDBJ databases">
        <title>Whole genome sequence of Haloferax sp. MBLA0078.</title>
        <authorList>
            <person name="Seo M.-J."/>
            <person name="Cho E.-S."/>
        </authorList>
    </citation>
    <scope>NUCLEOTIDE SEQUENCE [LARGE SCALE GENOMIC DNA]</scope>
    <source>
        <strain evidence="6 7">MBLA0078</strain>
    </source>
</reference>
<organism evidence="6 7">
    <name type="scientific">Haloferax marinum</name>
    <dbReference type="NCBI Taxonomy" id="2666143"/>
    <lineage>
        <taxon>Archaea</taxon>
        <taxon>Methanobacteriati</taxon>
        <taxon>Methanobacteriota</taxon>
        <taxon>Stenosarchaea group</taxon>
        <taxon>Halobacteria</taxon>
        <taxon>Halobacteriales</taxon>
        <taxon>Haloferacaceae</taxon>
        <taxon>Haloferax</taxon>
    </lineage>
</organism>
<dbReference type="RefSeq" id="WP_151109010.1">
    <property type="nucleotide sequence ID" value="NZ_WKJQ01000001.1"/>
</dbReference>
<evidence type="ECO:0000313" key="6">
    <source>
        <dbReference type="EMBL" id="MRW95349.1"/>
    </source>
</evidence>
<dbReference type="GO" id="GO:0016791">
    <property type="term" value="F:phosphatase activity"/>
    <property type="evidence" value="ECO:0007669"/>
    <property type="project" value="TreeGrafter"/>
</dbReference>
<keyword evidence="5" id="KW-0460">Magnesium</keyword>
<dbReference type="Gene3D" id="1.20.120.710">
    <property type="entry name" value="Haloacid dehalogenase hydrolase-like domain"/>
    <property type="match status" value="1"/>
</dbReference>
<dbReference type="InterPro" id="IPR051400">
    <property type="entry name" value="HAD-like_hydrolase"/>
</dbReference>
<keyword evidence="3" id="KW-0479">Metal-binding</keyword>
<dbReference type="SFLD" id="SFLDG01129">
    <property type="entry name" value="C1.5:_HAD__Beta-PGM__Phosphata"/>
    <property type="match status" value="1"/>
</dbReference>
<comment type="similarity">
    <text evidence="2">Belongs to the HAD-like hydrolase superfamily.</text>
</comment>
<dbReference type="SUPFAM" id="SSF56784">
    <property type="entry name" value="HAD-like"/>
    <property type="match status" value="1"/>
</dbReference>
<dbReference type="Pfam" id="PF00702">
    <property type="entry name" value="Hydrolase"/>
    <property type="match status" value="1"/>
</dbReference>
<dbReference type="InterPro" id="IPR023214">
    <property type="entry name" value="HAD_sf"/>
</dbReference>
<sequence length="230" mass="24634">MATFDAILFDLDGTLIQNDQTGEDIYAGAFSTASIDRFGDPADLWSVLDEPPSPTDPETQLASGFERVAAQYGRSVDAHALAHGFMETVDHTAVSFLPGAVAALETAQAHAHVGLVTNGPEHRQAVKLDALDIGDAFDVVVFAGDMPRRKPHPDPFDRALTRLEADATNSVHVGNSLEFDVVGAQRAGLDAAWCPGDVERDFDDEAYSPEYVLSSLHEFGDILGDILDAP</sequence>
<evidence type="ECO:0000256" key="5">
    <source>
        <dbReference type="ARBA" id="ARBA00022842"/>
    </source>
</evidence>
<dbReference type="EMBL" id="WKJQ01000001">
    <property type="protein sequence ID" value="MRW95349.1"/>
    <property type="molecule type" value="Genomic_DNA"/>
</dbReference>
<dbReference type="PANTHER" id="PTHR46470:SF2">
    <property type="entry name" value="GLYCERALDEHYDE 3-PHOSPHATE PHOSPHATASE"/>
    <property type="match status" value="1"/>
</dbReference>
<dbReference type="PANTHER" id="PTHR46470">
    <property type="entry name" value="N-ACYLNEURAMINATE-9-PHOSPHATASE"/>
    <property type="match status" value="1"/>
</dbReference>
<comment type="cofactor">
    <cofactor evidence="1">
        <name>Mg(2+)</name>
        <dbReference type="ChEBI" id="CHEBI:18420"/>
    </cofactor>
</comment>
<dbReference type="InterPro" id="IPR036412">
    <property type="entry name" value="HAD-like_sf"/>
</dbReference>
<accession>A0A6A8G395</accession>
<gene>
    <name evidence="6" type="ORF">GJR99_02025</name>
</gene>
<proteinExistence type="inferred from homology"/>
<name>A0A6A8G395_9EURY</name>
<dbReference type="GO" id="GO:0046872">
    <property type="term" value="F:metal ion binding"/>
    <property type="evidence" value="ECO:0007669"/>
    <property type="project" value="UniProtKB-KW"/>
</dbReference>
<evidence type="ECO:0000313" key="7">
    <source>
        <dbReference type="Proteomes" id="UP000443423"/>
    </source>
</evidence>
<dbReference type="InterPro" id="IPR006439">
    <property type="entry name" value="HAD-SF_hydro_IA"/>
</dbReference>
<dbReference type="SFLD" id="SFLDS00003">
    <property type="entry name" value="Haloacid_Dehalogenase"/>
    <property type="match status" value="1"/>
</dbReference>
<evidence type="ECO:0000256" key="3">
    <source>
        <dbReference type="ARBA" id="ARBA00022723"/>
    </source>
</evidence>
<evidence type="ECO:0000256" key="2">
    <source>
        <dbReference type="ARBA" id="ARBA00007958"/>
    </source>
</evidence>
<dbReference type="AlphaFoldDB" id="A0A6A8G395"/>
<protein>
    <submittedName>
        <fullName evidence="6">HAD-IA family hydrolase</fullName>
    </submittedName>
</protein>
<keyword evidence="4 6" id="KW-0378">Hydrolase</keyword>
<dbReference type="GO" id="GO:0044281">
    <property type="term" value="P:small molecule metabolic process"/>
    <property type="evidence" value="ECO:0007669"/>
    <property type="project" value="UniProtKB-ARBA"/>
</dbReference>
<keyword evidence="7" id="KW-1185">Reference proteome</keyword>